<comment type="caution">
    <text evidence="1">The sequence shown here is derived from an EMBL/GenBank/DDBJ whole genome shotgun (WGS) entry which is preliminary data.</text>
</comment>
<accession>A0ABP9D026</accession>
<gene>
    <name evidence="1" type="ORF">GCM10023330_30310</name>
</gene>
<proteinExistence type="predicted"/>
<sequence length="73" mass="8904">MFKTDDLKHNAFVEFYKFFDLKLFNYRIINFNAKKRDEIRNHSKEKSLRYTNSSVKIFKIITTLFKKPTINAH</sequence>
<keyword evidence="2" id="KW-1185">Reference proteome</keyword>
<protein>
    <submittedName>
        <fullName evidence="1">Uncharacterized protein</fullName>
    </submittedName>
</protein>
<organism evidence="1 2">
    <name type="scientific">Litoribaculum gwangyangense</name>
    <dbReference type="NCBI Taxonomy" id="1130722"/>
    <lineage>
        <taxon>Bacteria</taxon>
        <taxon>Pseudomonadati</taxon>
        <taxon>Bacteroidota</taxon>
        <taxon>Flavobacteriia</taxon>
        <taxon>Flavobacteriales</taxon>
        <taxon>Flavobacteriaceae</taxon>
        <taxon>Litoribaculum</taxon>
    </lineage>
</organism>
<reference evidence="2" key="1">
    <citation type="journal article" date="2019" name="Int. J. Syst. Evol. Microbiol.">
        <title>The Global Catalogue of Microorganisms (GCM) 10K type strain sequencing project: providing services to taxonomists for standard genome sequencing and annotation.</title>
        <authorList>
            <consortium name="The Broad Institute Genomics Platform"/>
            <consortium name="The Broad Institute Genome Sequencing Center for Infectious Disease"/>
            <person name="Wu L."/>
            <person name="Ma J."/>
        </authorList>
    </citation>
    <scope>NUCLEOTIDE SEQUENCE [LARGE SCALE GENOMIC DNA]</scope>
    <source>
        <strain evidence="2">JCM 18325</strain>
    </source>
</reference>
<evidence type="ECO:0000313" key="2">
    <source>
        <dbReference type="Proteomes" id="UP001501433"/>
    </source>
</evidence>
<evidence type="ECO:0000313" key="1">
    <source>
        <dbReference type="EMBL" id="GAA4819523.1"/>
    </source>
</evidence>
<name>A0ABP9D026_9FLAO</name>
<dbReference type="Proteomes" id="UP001501433">
    <property type="component" value="Unassembled WGS sequence"/>
</dbReference>
<dbReference type="EMBL" id="BAABJW010000018">
    <property type="protein sequence ID" value="GAA4819523.1"/>
    <property type="molecule type" value="Genomic_DNA"/>
</dbReference>